<dbReference type="AlphaFoldDB" id="A0A2J8JHC8"/>
<keyword evidence="5" id="KW-0472">Membrane</keyword>
<comment type="subcellular location">
    <subcellularLocation>
        <location evidence="1">Membrane</location>
        <topology evidence="1">Multi-pass membrane protein</topology>
    </subcellularLocation>
</comment>
<proteinExistence type="inferred from homology"/>
<reference evidence="7 8" key="1">
    <citation type="submission" date="2017-12" db="EMBL/GenBank/DDBJ databases">
        <title>High-resolution comparative analysis of great ape genomes.</title>
        <authorList>
            <person name="Pollen A."/>
            <person name="Hastie A."/>
            <person name="Hormozdiari F."/>
            <person name="Dougherty M."/>
            <person name="Liu R."/>
            <person name="Chaisson M."/>
            <person name="Hoppe E."/>
            <person name="Hill C."/>
            <person name="Pang A."/>
            <person name="Hillier L."/>
            <person name="Baker C."/>
            <person name="Armstrong J."/>
            <person name="Shendure J."/>
            <person name="Paten B."/>
            <person name="Wilson R."/>
            <person name="Chao H."/>
            <person name="Schneider V."/>
            <person name="Ventura M."/>
            <person name="Kronenberg Z."/>
            <person name="Murali S."/>
            <person name="Gordon D."/>
            <person name="Cantsilieris S."/>
            <person name="Munson K."/>
            <person name="Nelson B."/>
            <person name="Raja A."/>
            <person name="Underwood J."/>
            <person name="Diekhans M."/>
            <person name="Fiddes I."/>
            <person name="Haussler D."/>
            <person name="Eichler E."/>
        </authorList>
    </citation>
    <scope>NUCLEOTIDE SEQUENCE [LARGE SCALE GENOMIC DNA]</scope>
    <source>
        <strain evidence="7">Yerkes chimp pedigree #C0471</strain>
    </source>
</reference>
<evidence type="ECO:0000256" key="4">
    <source>
        <dbReference type="ARBA" id="ARBA00022989"/>
    </source>
</evidence>
<name>A0A2J8JHC8_PANTR</name>
<comment type="similarity">
    <text evidence="2">Belongs to the patched family.</text>
</comment>
<accession>A0A2J8JHC8</accession>
<sequence length="79" mass="9039">MFNPQLMIQTPKEEGANVLTTEALLQHLDSALQASRVHVYMYNSEKFLSLLFILLGSGNWNICVTNQESLSQKQVTWIR</sequence>
<evidence type="ECO:0000313" key="7">
    <source>
        <dbReference type="EMBL" id="PNI22159.1"/>
    </source>
</evidence>
<evidence type="ECO:0000256" key="2">
    <source>
        <dbReference type="ARBA" id="ARBA00005585"/>
    </source>
</evidence>
<dbReference type="SMR" id="A0A2J8JHC8"/>
<gene>
    <name evidence="7" type="ORF">CK820_G0047662</name>
</gene>
<evidence type="ECO:0000313" key="8">
    <source>
        <dbReference type="Proteomes" id="UP000236370"/>
    </source>
</evidence>
<evidence type="ECO:0000256" key="1">
    <source>
        <dbReference type="ARBA" id="ARBA00004141"/>
    </source>
</evidence>
<dbReference type="Proteomes" id="UP000236370">
    <property type="component" value="Unassembled WGS sequence"/>
</dbReference>
<keyword evidence="3" id="KW-0812">Transmembrane</keyword>
<keyword evidence="6" id="KW-0325">Glycoprotein</keyword>
<dbReference type="GO" id="GO:0016020">
    <property type="term" value="C:membrane"/>
    <property type="evidence" value="ECO:0007669"/>
    <property type="project" value="UniProtKB-SubCell"/>
</dbReference>
<evidence type="ECO:0000256" key="6">
    <source>
        <dbReference type="ARBA" id="ARBA00023180"/>
    </source>
</evidence>
<dbReference type="EMBL" id="NBAG03000457">
    <property type="protein sequence ID" value="PNI22159.1"/>
    <property type="molecule type" value="Genomic_DNA"/>
</dbReference>
<dbReference type="PANTHER" id="PTHR46022">
    <property type="entry name" value="PROTEIN PATCHED"/>
    <property type="match status" value="1"/>
</dbReference>
<dbReference type="PANTHER" id="PTHR46022:SF5">
    <property type="entry name" value="PROTEIN PATCHED HOMOLOG 1"/>
    <property type="match status" value="1"/>
</dbReference>
<evidence type="ECO:0000256" key="3">
    <source>
        <dbReference type="ARBA" id="ARBA00022692"/>
    </source>
</evidence>
<evidence type="ECO:0000256" key="5">
    <source>
        <dbReference type="ARBA" id="ARBA00023136"/>
    </source>
</evidence>
<keyword evidence="4" id="KW-1133">Transmembrane helix</keyword>
<organism evidence="7 8">
    <name type="scientific">Pan troglodytes</name>
    <name type="common">Chimpanzee</name>
    <dbReference type="NCBI Taxonomy" id="9598"/>
    <lineage>
        <taxon>Eukaryota</taxon>
        <taxon>Metazoa</taxon>
        <taxon>Chordata</taxon>
        <taxon>Craniata</taxon>
        <taxon>Vertebrata</taxon>
        <taxon>Euteleostomi</taxon>
        <taxon>Mammalia</taxon>
        <taxon>Eutheria</taxon>
        <taxon>Euarchontoglires</taxon>
        <taxon>Primates</taxon>
        <taxon>Haplorrhini</taxon>
        <taxon>Catarrhini</taxon>
        <taxon>Hominidae</taxon>
        <taxon>Pan</taxon>
    </lineage>
</organism>
<comment type="caution">
    <text evidence="7">The sequence shown here is derived from an EMBL/GenBank/DDBJ whole genome shotgun (WGS) entry which is preliminary data.</text>
</comment>
<protein>
    <submittedName>
        <fullName evidence="7">PTCH1 isoform 19</fullName>
    </submittedName>
</protein>